<accession>A0A0D2I951</accession>
<dbReference type="Gene3D" id="3.40.50.1820">
    <property type="entry name" value="alpha/beta hydrolase"/>
    <property type="match status" value="1"/>
</dbReference>
<dbReference type="PANTHER" id="PTHR48182:SF2">
    <property type="entry name" value="PROTEIN SERAC1"/>
    <property type="match status" value="1"/>
</dbReference>
<dbReference type="GO" id="GO:0005739">
    <property type="term" value="C:mitochondrion"/>
    <property type="evidence" value="ECO:0007669"/>
    <property type="project" value="UniProtKB-SubCell"/>
</dbReference>
<dbReference type="VEuPathDB" id="FungiDB:Z519_05909"/>
<evidence type="ECO:0008006" key="9">
    <source>
        <dbReference type="Google" id="ProtNLM"/>
    </source>
</evidence>
<keyword evidence="4" id="KW-0256">Endoplasmic reticulum</keyword>
<comment type="subcellular location">
    <subcellularLocation>
        <location evidence="2">Endoplasmic reticulum</location>
    </subcellularLocation>
    <subcellularLocation>
        <location evidence="3">Membrane</location>
    </subcellularLocation>
    <subcellularLocation>
        <location evidence="1">Mitochondrion</location>
    </subcellularLocation>
</comment>
<keyword evidence="8" id="KW-1185">Reference proteome</keyword>
<proteinExistence type="predicted"/>
<evidence type="ECO:0000256" key="5">
    <source>
        <dbReference type="ARBA" id="ARBA00023128"/>
    </source>
</evidence>
<evidence type="ECO:0000256" key="2">
    <source>
        <dbReference type="ARBA" id="ARBA00004240"/>
    </source>
</evidence>
<dbReference type="Proteomes" id="UP000053789">
    <property type="component" value="Unassembled WGS sequence"/>
</dbReference>
<keyword evidence="5" id="KW-0496">Mitochondrion</keyword>
<sequence>MILRTCGTTLSFYFSWADGERTKRPIIFIAHSLGGIICKTALLYSEGARAWEMKAARSVAESTLGIMFFGTPRMGSPQAQWATILLSAVSNVREVNAGLVAQLHKDNPDLLDLQDKFYGFLSYRKECRRPIAVGCCYEQRPLVGAGEIVPYASAKMVGYSEIPIPSDHRDMVKFPDKAFVGYDRVLSSLKAWTKMDRQASEAGEQDQSSPRGRGTVIQGGAVTGGVHGTFSGGSAGSVFGITIRGPKQGHLDIKGVLDLEVVLGKATEHWTFKAGIVRMLLETQGTRKLAVMVNLNVTSCRVVHEVVSAAARHRQRYEDPSCFSIMMMVVVVTMTVIVNVV</sequence>
<protein>
    <recommendedName>
        <fullName evidence="9">DUF676 domain-containing protein</fullName>
    </recommendedName>
</protein>
<dbReference type="GO" id="GO:0016020">
    <property type="term" value="C:membrane"/>
    <property type="evidence" value="ECO:0007669"/>
    <property type="project" value="UniProtKB-SubCell"/>
</dbReference>
<dbReference type="RefSeq" id="XP_016619973.1">
    <property type="nucleotide sequence ID" value="XM_016763649.1"/>
</dbReference>
<dbReference type="SUPFAM" id="SSF53474">
    <property type="entry name" value="alpha/beta-Hydrolases"/>
    <property type="match status" value="1"/>
</dbReference>
<gene>
    <name evidence="7" type="ORF">Z519_05909</name>
</gene>
<dbReference type="OrthoDB" id="4160655at2759"/>
<evidence type="ECO:0000256" key="3">
    <source>
        <dbReference type="ARBA" id="ARBA00004370"/>
    </source>
</evidence>
<dbReference type="AlphaFoldDB" id="A0A0D2I951"/>
<evidence type="ECO:0000313" key="8">
    <source>
        <dbReference type="Proteomes" id="UP000053789"/>
    </source>
</evidence>
<name>A0A0D2I951_CLAB1</name>
<reference evidence="7" key="1">
    <citation type="submission" date="2015-01" db="EMBL/GenBank/DDBJ databases">
        <title>The Genome Sequence of Cladophialophora bantiana CBS 173.52.</title>
        <authorList>
            <consortium name="The Broad Institute Genomics Platform"/>
            <person name="Cuomo C."/>
            <person name="de Hoog S."/>
            <person name="Gorbushina A."/>
            <person name="Stielow B."/>
            <person name="Teixiera M."/>
            <person name="Abouelleil A."/>
            <person name="Chapman S.B."/>
            <person name="Priest M."/>
            <person name="Young S.K."/>
            <person name="Wortman J."/>
            <person name="Nusbaum C."/>
            <person name="Birren B."/>
        </authorList>
    </citation>
    <scope>NUCLEOTIDE SEQUENCE [LARGE SCALE GENOMIC DNA]</scope>
    <source>
        <strain evidence="7">CBS 173.52</strain>
    </source>
</reference>
<evidence type="ECO:0000313" key="7">
    <source>
        <dbReference type="EMBL" id="KIW93304.1"/>
    </source>
</evidence>
<dbReference type="InterPro" id="IPR052374">
    <property type="entry name" value="SERAC1"/>
</dbReference>
<evidence type="ECO:0000256" key="4">
    <source>
        <dbReference type="ARBA" id="ARBA00022824"/>
    </source>
</evidence>
<dbReference type="PANTHER" id="PTHR48182">
    <property type="entry name" value="PROTEIN SERAC1"/>
    <property type="match status" value="1"/>
</dbReference>
<evidence type="ECO:0000256" key="6">
    <source>
        <dbReference type="ARBA" id="ARBA00023136"/>
    </source>
</evidence>
<organism evidence="7 8">
    <name type="scientific">Cladophialophora bantiana (strain ATCC 10958 / CBS 173.52 / CDC B-1940 / NIH 8579)</name>
    <name type="common">Xylohypha bantiana</name>
    <dbReference type="NCBI Taxonomy" id="1442370"/>
    <lineage>
        <taxon>Eukaryota</taxon>
        <taxon>Fungi</taxon>
        <taxon>Dikarya</taxon>
        <taxon>Ascomycota</taxon>
        <taxon>Pezizomycotina</taxon>
        <taxon>Eurotiomycetes</taxon>
        <taxon>Chaetothyriomycetidae</taxon>
        <taxon>Chaetothyriales</taxon>
        <taxon>Herpotrichiellaceae</taxon>
        <taxon>Cladophialophora</taxon>
    </lineage>
</organism>
<dbReference type="EMBL" id="KN846987">
    <property type="protein sequence ID" value="KIW93304.1"/>
    <property type="molecule type" value="Genomic_DNA"/>
</dbReference>
<dbReference type="GO" id="GO:0005783">
    <property type="term" value="C:endoplasmic reticulum"/>
    <property type="evidence" value="ECO:0007669"/>
    <property type="project" value="UniProtKB-SubCell"/>
</dbReference>
<dbReference type="HOGENOM" id="CLU_813809_0_0_1"/>
<keyword evidence="6" id="KW-0472">Membrane</keyword>
<dbReference type="InterPro" id="IPR029058">
    <property type="entry name" value="AB_hydrolase_fold"/>
</dbReference>
<evidence type="ECO:0000256" key="1">
    <source>
        <dbReference type="ARBA" id="ARBA00004173"/>
    </source>
</evidence>
<dbReference type="GeneID" id="27698837"/>